<evidence type="ECO:0000313" key="1">
    <source>
        <dbReference type="EMBL" id="KAB8168054.1"/>
    </source>
</evidence>
<dbReference type="AlphaFoldDB" id="A0A508A1T8"/>
<protein>
    <submittedName>
        <fullName evidence="1">Uncharacterized protein</fullName>
    </submittedName>
</protein>
<dbReference type="Proteomes" id="UP000320431">
    <property type="component" value="Unassembled WGS sequence"/>
</dbReference>
<accession>A0A508A1T8</accession>
<evidence type="ECO:0000313" key="2">
    <source>
        <dbReference type="Proteomes" id="UP000320431"/>
    </source>
</evidence>
<reference evidence="1 2" key="1">
    <citation type="submission" date="2019-10" db="EMBL/GenBank/DDBJ databases">
        <title>Lysobacter alkalisoli sp. nov., isolated from saline-alkaline soil.</title>
        <authorList>
            <person name="Sun J.-Q."/>
        </authorList>
    </citation>
    <scope>NUCLEOTIDE SEQUENCE [LARGE SCALE GENOMIC DNA]</scope>
    <source>
        <strain evidence="1 2">KCTC 42381</strain>
    </source>
</reference>
<dbReference type="RefSeq" id="WP_141483151.1">
    <property type="nucleotide sequence ID" value="NZ_VICD02000286.1"/>
</dbReference>
<name>A0A508A1T8_9GAMM</name>
<comment type="caution">
    <text evidence="1">The sequence shown here is derived from an EMBL/GenBank/DDBJ whole genome shotgun (WGS) entry which is preliminary data.</text>
</comment>
<organism evidence="1 2">
    <name type="scientific">Marilutibacter maris</name>
    <dbReference type="NCBI Taxonomy" id="1605891"/>
    <lineage>
        <taxon>Bacteria</taxon>
        <taxon>Pseudomonadati</taxon>
        <taxon>Pseudomonadota</taxon>
        <taxon>Gammaproteobacteria</taxon>
        <taxon>Lysobacterales</taxon>
        <taxon>Lysobacteraceae</taxon>
        <taxon>Marilutibacter</taxon>
    </lineage>
</organism>
<gene>
    <name evidence="1" type="ORF">FKV24_016465</name>
</gene>
<proteinExistence type="predicted"/>
<dbReference type="EMBL" id="VICD02000286">
    <property type="protein sequence ID" value="KAB8168054.1"/>
    <property type="molecule type" value="Genomic_DNA"/>
</dbReference>
<sequence length="95" mass="10860">MRSLFALIASHMRREDPLYYRVLGYAFAAVGVAVLAFVLGFIGRMAEQDWLFLFALFLMGLAIVSVILCMLVMTVLAVHSFARRGWRLIRRIHGR</sequence>